<keyword evidence="2" id="KW-0806">Transcription termination</keyword>
<dbReference type="PANTHER" id="PTHR13068">
    <property type="entry name" value="CGI-12 PROTEIN-RELATED"/>
    <property type="match status" value="1"/>
</dbReference>
<keyword evidence="5" id="KW-1185">Reference proteome</keyword>
<dbReference type="AlphaFoldDB" id="A0AAV1EG81"/>
<keyword evidence="2" id="KW-0805">Transcription regulation</keyword>
<sequence>MWVQSRKGCFSLKAINFADSRAARLSYFVSEGPELTKSQIFKTLKSGPSILLCDVEKTLLPKVSYLRDLGFSDADVTAIVNIAPCVLRSSLEERLIPSDRKFVETMVHDSLEDFGGDGQDYSILFATDEEFANKDDAVAWVKGMGMANGMIINVVSSKKKNAVLMRCCKGGKVSVDDGEYYVTSDSKTQNIGCKFKLYVHSVDGKWRIRVYPGEFGMHNHDLFDEDHPTRGLSDGVKQLIQGMSKDGCRPFQIMAAIQRIFPDEKVNRRQVYNFRKKLLNEGFPVLGESSAMDVATKTLAVAKHHGYIIMTDCNQETDVVEANNQGEYNKAVAVIIRCWQSFPRVLTYIQKTWLVVDYKFVKAWTNAVFHMGNTTTGSVKSAQALKNSAETSTASLDTLWAKVHLEIQSQLTEIRPFSSASVAVKTQSKSLSSVNGSDEKQSSFAVDYLVKRFDFSEKTAISASKHLKFETSDKPDSVLAVLKNNGFKDDHIYALVRKYPRVLVCRPEKSILPKIEYLRSLGLKDVDVSKVLSSRNLICRSLDKQIIPSGKALLDVFKSYEDLACGLVRLPDMLTLRFQKYMAANIEILRNMRVPETYIVNMLRDQPRVFLKPPELLKELGKELEKMGLNPIDRSFVKCLWRMSSMYPPVWKQKVAVYGRWGCSEDQVLEAFKRHTCVMAASEAKVMGVMNIFVNEMGYDASAVLNVPSVFSFSLKKILVPRCAVYRVLLAKGLVSKDRCLANFLVCTEQKFLIRYVERFSEEAPELLKIYQENQQL</sequence>
<keyword evidence="2" id="KW-0804">Transcription</keyword>
<dbReference type="Gene3D" id="1.25.70.10">
    <property type="entry name" value="Transcription termination factor 3, mitochondrial"/>
    <property type="match status" value="2"/>
</dbReference>
<dbReference type="PANTHER" id="PTHR13068:SF166">
    <property type="entry name" value="TRANSCRIPTION TERMINATION FACTOR MTERF15, MITOCHONDRIAL-LIKE"/>
    <property type="match status" value="1"/>
</dbReference>
<organism evidence="4 5">
    <name type="scientific">Oldenlandia corymbosa var. corymbosa</name>
    <dbReference type="NCBI Taxonomy" id="529605"/>
    <lineage>
        <taxon>Eukaryota</taxon>
        <taxon>Viridiplantae</taxon>
        <taxon>Streptophyta</taxon>
        <taxon>Embryophyta</taxon>
        <taxon>Tracheophyta</taxon>
        <taxon>Spermatophyta</taxon>
        <taxon>Magnoliopsida</taxon>
        <taxon>eudicotyledons</taxon>
        <taxon>Gunneridae</taxon>
        <taxon>Pentapetalae</taxon>
        <taxon>asterids</taxon>
        <taxon>lamiids</taxon>
        <taxon>Gentianales</taxon>
        <taxon>Rubiaceae</taxon>
        <taxon>Rubioideae</taxon>
        <taxon>Spermacoceae</taxon>
        <taxon>Hedyotis-Oldenlandia complex</taxon>
        <taxon>Oldenlandia</taxon>
    </lineage>
</organism>
<protein>
    <submittedName>
        <fullName evidence="4">OLC1v1020369C1</fullName>
    </submittedName>
</protein>
<evidence type="ECO:0000313" key="5">
    <source>
        <dbReference type="Proteomes" id="UP001161247"/>
    </source>
</evidence>
<dbReference type="SMART" id="SM00733">
    <property type="entry name" value="Mterf"/>
    <property type="match status" value="6"/>
</dbReference>
<name>A0AAV1EG81_OLDCO</name>
<dbReference type="FunFam" id="1.25.70.10:FF:000001">
    <property type="entry name" value="Mitochondrial transcription termination factor-like"/>
    <property type="match status" value="1"/>
</dbReference>
<accession>A0AAV1EG81</accession>
<evidence type="ECO:0000313" key="4">
    <source>
        <dbReference type="EMBL" id="CAI9118761.1"/>
    </source>
</evidence>
<comment type="similarity">
    <text evidence="1">Belongs to the mTERF family.</text>
</comment>
<dbReference type="EMBL" id="OX459126">
    <property type="protein sequence ID" value="CAI9118761.1"/>
    <property type="molecule type" value="Genomic_DNA"/>
</dbReference>
<evidence type="ECO:0000256" key="3">
    <source>
        <dbReference type="ARBA" id="ARBA00022946"/>
    </source>
</evidence>
<dbReference type="Proteomes" id="UP001161247">
    <property type="component" value="Chromosome 9"/>
</dbReference>
<dbReference type="Pfam" id="PF02536">
    <property type="entry name" value="mTERF"/>
    <property type="match status" value="3"/>
</dbReference>
<dbReference type="GO" id="GO:0003676">
    <property type="term" value="F:nucleic acid binding"/>
    <property type="evidence" value="ECO:0007669"/>
    <property type="project" value="InterPro"/>
</dbReference>
<keyword evidence="3" id="KW-0809">Transit peptide</keyword>
<reference evidence="4" key="1">
    <citation type="submission" date="2023-03" db="EMBL/GenBank/DDBJ databases">
        <authorList>
            <person name="Julca I."/>
        </authorList>
    </citation>
    <scope>NUCLEOTIDE SEQUENCE</scope>
</reference>
<evidence type="ECO:0000256" key="1">
    <source>
        <dbReference type="ARBA" id="ARBA00007692"/>
    </source>
</evidence>
<gene>
    <name evidence="4" type="ORF">OLC1_LOCUS24555</name>
</gene>
<dbReference type="InterPro" id="IPR038538">
    <property type="entry name" value="MTERF_sf"/>
</dbReference>
<proteinExistence type="inferred from homology"/>
<evidence type="ECO:0000256" key="2">
    <source>
        <dbReference type="ARBA" id="ARBA00022472"/>
    </source>
</evidence>
<dbReference type="GO" id="GO:0006353">
    <property type="term" value="P:DNA-templated transcription termination"/>
    <property type="evidence" value="ECO:0007669"/>
    <property type="project" value="UniProtKB-KW"/>
</dbReference>
<dbReference type="InterPro" id="IPR003690">
    <property type="entry name" value="MTERF"/>
</dbReference>